<organism evidence="11 12">
    <name type="scientific">Theobroma cacao</name>
    <name type="common">Cacao</name>
    <name type="synonym">Cocoa</name>
    <dbReference type="NCBI Taxonomy" id="3641"/>
    <lineage>
        <taxon>Eukaryota</taxon>
        <taxon>Viridiplantae</taxon>
        <taxon>Streptophyta</taxon>
        <taxon>Embryophyta</taxon>
        <taxon>Tracheophyta</taxon>
        <taxon>Spermatophyta</taxon>
        <taxon>Magnoliopsida</taxon>
        <taxon>eudicotyledons</taxon>
        <taxon>Gunneridae</taxon>
        <taxon>Pentapetalae</taxon>
        <taxon>rosids</taxon>
        <taxon>malvids</taxon>
        <taxon>Malvales</taxon>
        <taxon>Malvaceae</taxon>
        <taxon>Byttnerioideae</taxon>
        <taxon>Theobroma</taxon>
    </lineage>
</organism>
<evidence type="ECO:0000256" key="5">
    <source>
        <dbReference type="ARBA" id="ARBA00023002"/>
    </source>
</evidence>
<dbReference type="OMA" id="DRDESIW"/>
<dbReference type="Proteomes" id="UP000026915">
    <property type="component" value="Chromosome 2"/>
</dbReference>
<evidence type="ECO:0000313" key="11">
    <source>
        <dbReference type="EMBL" id="EOX97990.1"/>
    </source>
</evidence>
<keyword evidence="12" id="KW-1185">Reference proteome</keyword>
<keyword evidence="3" id="KW-0479">Metal-binding</keyword>
<feature type="compositionally biased region" description="Basic and acidic residues" evidence="8">
    <location>
        <begin position="18"/>
        <end position="28"/>
    </location>
</feature>
<evidence type="ECO:0000259" key="10">
    <source>
        <dbReference type="PROSITE" id="PS00498"/>
    </source>
</evidence>
<dbReference type="InterPro" id="IPR008922">
    <property type="entry name" value="Di-copper_centre_dom_sf"/>
</dbReference>
<dbReference type="Pfam" id="PF12143">
    <property type="entry name" value="PPO1_KFDV"/>
    <property type="match status" value="1"/>
</dbReference>
<dbReference type="InterPro" id="IPR002227">
    <property type="entry name" value="Tyrosinase_Cu-bd"/>
</dbReference>
<evidence type="ECO:0000256" key="7">
    <source>
        <dbReference type="ARBA" id="ARBA00023157"/>
    </source>
</evidence>
<dbReference type="GO" id="GO:0046872">
    <property type="term" value="F:metal ion binding"/>
    <property type="evidence" value="ECO:0007669"/>
    <property type="project" value="UniProtKB-KW"/>
</dbReference>
<dbReference type="Pfam" id="PF12142">
    <property type="entry name" value="PPO1_DWL"/>
    <property type="match status" value="1"/>
</dbReference>
<protein>
    <submittedName>
        <fullName evidence="11">Uncharacterized protein isoform 1</fullName>
    </submittedName>
</protein>
<comment type="similarity">
    <text evidence="2">Belongs to the tyrosinase family.</text>
</comment>
<evidence type="ECO:0000256" key="2">
    <source>
        <dbReference type="ARBA" id="ARBA00009928"/>
    </source>
</evidence>
<evidence type="ECO:0000313" key="12">
    <source>
        <dbReference type="Proteomes" id="UP000026915"/>
    </source>
</evidence>
<accession>A0A061DZ45</accession>
<feature type="transmembrane region" description="Helical" evidence="9">
    <location>
        <begin position="49"/>
        <end position="69"/>
    </location>
</feature>
<dbReference type="InterPro" id="IPR022739">
    <property type="entry name" value="Polyphenol_oxidase_cen"/>
</dbReference>
<feature type="region of interest" description="Disordered" evidence="8">
    <location>
        <begin position="1"/>
        <end position="32"/>
    </location>
</feature>
<dbReference type="InterPro" id="IPR050316">
    <property type="entry name" value="Tyrosinase/Hemocyanin"/>
</dbReference>
<feature type="domain" description="Tyrosinase copper-binding" evidence="10">
    <location>
        <begin position="373"/>
        <end position="384"/>
    </location>
</feature>
<keyword evidence="5" id="KW-0560">Oxidoreductase</keyword>
<dbReference type="Gene3D" id="1.10.1280.10">
    <property type="entry name" value="Di-copper center containing domain from catechol oxidase"/>
    <property type="match status" value="1"/>
</dbReference>
<dbReference type="PRINTS" id="PR00092">
    <property type="entry name" value="TYROSINASE"/>
</dbReference>
<dbReference type="Pfam" id="PF00264">
    <property type="entry name" value="Tyrosinase"/>
    <property type="match status" value="1"/>
</dbReference>
<evidence type="ECO:0000256" key="4">
    <source>
        <dbReference type="ARBA" id="ARBA00022784"/>
    </source>
</evidence>
<dbReference type="InParanoid" id="A0A061DZ45"/>
<evidence type="ECO:0000256" key="8">
    <source>
        <dbReference type="SAM" id="MobiDB-lite"/>
    </source>
</evidence>
<dbReference type="STRING" id="3641.A0A061DZ45"/>
<keyword evidence="9" id="KW-0812">Transmembrane</keyword>
<dbReference type="PANTHER" id="PTHR11474">
    <property type="entry name" value="TYROSINASE FAMILY MEMBER"/>
    <property type="match status" value="1"/>
</dbReference>
<dbReference type="InterPro" id="IPR022740">
    <property type="entry name" value="Polyphenol_oxidase_C"/>
</dbReference>
<evidence type="ECO:0000256" key="1">
    <source>
        <dbReference type="ARBA" id="ARBA00001973"/>
    </source>
</evidence>
<name>A0A061DZ45_THECC</name>
<dbReference type="PANTHER" id="PTHR11474:SF128">
    <property type="entry name" value="AUREUSIDIN SYNTHASE-LIKE"/>
    <property type="match status" value="1"/>
</dbReference>
<comment type="cofactor">
    <cofactor evidence="1">
        <name>Cu(2+)</name>
        <dbReference type="ChEBI" id="CHEBI:29036"/>
    </cofactor>
</comment>
<reference evidence="11 12" key="1">
    <citation type="journal article" date="2013" name="Genome Biol.">
        <title>The genome sequence of the most widely cultivated cacao type and its use to identify candidate genes regulating pod color.</title>
        <authorList>
            <person name="Motamayor J.C."/>
            <person name="Mockaitis K."/>
            <person name="Schmutz J."/>
            <person name="Haiminen N."/>
            <person name="Iii D.L."/>
            <person name="Cornejo O."/>
            <person name="Findley S.D."/>
            <person name="Zheng P."/>
            <person name="Utro F."/>
            <person name="Royaert S."/>
            <person name="Saski C."/>
            <person name="Jenkins J."/>
            <person name="Podicheti R."/>
            <person name="Zhao M."/>
            <person name="Scheffler B.E."/>
            <person name="Stack J.C."/>
            <person name="Feltus F.A."/>
            <person name="Mustiga G.M."/>
            <person name="Amores F."/>
            <person name="Phillips W."/>
            <person name="Marelli J.P."/>
            <person name="May G.D."/>
            <person name="Shapiro H."/>
            <person name="Ma J."/>
            <person name="Bustamante C.D."/>
            <person name="Schnell R.J."/>
            <person name="Main D."/>
            <person name="Gilbert D."/>
            <person name="Parida L."/>
            <person name="Kuhn D.N."/>
        </authorList>
    </citation>
    <scope>NUCLEOTIDE SEQUENCE [LARGE SCALE GENOMIC DNA]</scope>
    <source>
        <strain evidence="12">cv. Matina 1-6</strain>
    </source>
</reference>
<dbReference type="eggNOG" id="ENOG502QVTH">
    <property type="taxonomic scope" value="Eukaryota"/>
</dbReference>
<evidence type="ECO:0000256" key="3">
    <source>
        <dbReference type="ARBA" id="ARBA00022723"/>
    </source>
</evidence>
<dbReference type="PROSITE" id="PS00498">
    <property type="entry name" value="TYROSINASE_2"/>
    <property type="match status" value="1"/>
</dbReference>
<proteinExistence type="inferred from homology"/>
<dbReference type="AlphaFoldDB" id="A0A061DZ45"/>
<dbReference type="EMBL" id="CM001880">
    <property type="protein sequence ID" value="EOX97990.1"/>
    <property type="molecule type" value="Genomic_DNA"/>
</dbReference>
<gene>
    <name evidence="11" type="ORF">TCM_006866</name>
</gene>
<dbReference type="GO" id="GO:0004097">
    <property type="term" value="F:catechol oxidase activity"/>
    <property type="evidence" value="ECO:0007669"/>
    <property type="project" value="InterPro"/>
</dbReference>
<keyword evidence="9" id="KW-0472">Membrane</keyword>
<sequence>MRKVDQSCGKGLSGLGRASKDPLRREASVGETGTEDLCPGFPAMEKKKWILTVVLALIVAMLPLTFRILESHQVQRLYTGELTDMILGKLGGWASSNHDLSTDKALASKFIAPNLTACHPSYGRPDLLVHCCPPGFESPVPFVDFQFPDPQSPKRVRRPVQLVDENYIAKYNKALSIMKSLPYDDPRSFARQANLHCLFCTGAYDQQNSNTPLSIHRTWLFFPWHRMMIYFHERIIGSLIGDDTFAFPVWTWDIPEGMVMPDIYANMNLSFFHKVRDFSHFPPRVADLNYFEETNLSPQEQLDTNLAFMYNQMVSGAKKTELFMGCTYKANEGYCNSPGTVESAPHNTLHTWVGSNLEPGREDMGKFYSAARDPIFYAHHSNIDRLWEVWREIHKHELDIKDPDWLNSFFFFYDENLKLVKIKVRDVLDISKLGYSYEEVDRPWLNKRPTPSVPPKVARQILKSKENENQFRLSSDFGPHGRALDASLTVKVNRSKNHLTKREKGEEEVIVVHGIEVKGDAYAKFDVYVNMVDQTIISPKSREFAGTFAHIPGGGEMMKRKIDLKLGVSELLEDLEAMEDESIWVTLLPRTASCSSVTIEGVQIKYIK</sequence>
<evidence type="ECO:0000256" key="6">
    <source>
        <dbReference type="ARBA" id="ARBA00023008"/>
    </source>
</evidence>
<keyword evidence="9" id="KW-1133">Transmembrane helix</keyword>
<keyword evidence="4" id="KW-0883">Thioether bond</keyword>
<dbReference type="Gramene" id="EOX97990">
    <property type="protein sequence ID" value="EOX97990"/>
    <property type="gene ID" value="TCM_006866"/>
</dbReference>
<evidence type="ECO:0000256" key="9">
    <source>
        <dbReference type="SAM" id="Phobius"/>
    </source>
</evidence>
<keyword evidence="6" id="KW-0186">Copper</keyword>
<keyword evidence="7" id="KW-1015">Disulfide bond</keyword>
<dbReference type="SUPFAM" id="SSF48056">
    <property type="entry name" value="Di-copper centre-containing domain"/>
    <property type="match status" value="1"/>
</dbReference>